<dbReference type="SUPFAM" id="SSF53597">
    <property type="entry name" value="Dihydrofolate reductase-like"/>
    <property type="match status" value="1"/>
</dbReference>
<keyword evidence="3" id="KW-1185">Reference proteome</keyword>
<proteinExistence type="predicted"/>
<evidence type="ECO:0000313" key="3">
    <source>
        <dbReference type="Proteomes" id="UP000431901"/>
    </source>
</evidence>
<protein>
    <submittedName>
        <fullName evidence="2">Deaminase</fullName>
    </submittedName>
</protein>
<reference evidence="2 3" key="1">
    <citation type="submission" date="2019-12" db="EMBL/GenBank/DDBJ databases">
        <title>Nocardia macrotermitis sp. nov. and Nocardia aurantia sp. nov., isolated from the gut of the fungus growing-termite Macrotermes natalensis.</title>
        <authorList>
            <person name="Christine B."/>
            <person name="Rene B."/>
        </authorList>
    </citation>
    <scope>NUCLEOTIDE SEQUENCE [LARGE SCALE GENOMIC DNA]</scope>
    <source>
        <strain evidence="2 3">DSM 102126</strain>
    </source>
</reference>
<dbReference type="Gene3D" id="3.40.430.10">
    <property type="entry name" value="Dihydrofolate Reductase, subunit A"/>
    <property type="match status" value="1"/>
</dbReference>
<comment type="caution">
    <text evidence="2">The sequence shown here is derived from an EMBL/GenBank/DDBJ whole genome shotgun (WGS) entry which is preliminary data.</text>
</comment>
<organism evidence="2 3">
    <name type="scientific">Actinomadura rayongensis</name>
    <dbReference type="NCBI Taxonomy" id="1429076"/>
    <lineage>
        <taxon>Bacteria</taxon>
        <taxon>Bacillati</taxon>
        <taxon>Actinomycetota</taxon>
        <taxon>Actinomycetes</taxon>
        <taxon>Streptosporangiales</taxon>
        <taxon>Thermomonosporaceae</taxon>
        <taxon>Actinomadura</taxon>
    </lineage>
</organism>
<dbReference type="EMBL" id="WUTW01000002">
    <property type="protein sequence ID" value="MXQ64568.1"/>
    <property type="molecule type" value="Genomic_DNA"/>
</dbReference>
<dbReference type="InterPro" id="IPR024072">
    <property type="entry name" value="DHFR-like_dom_sf"/>
</dbReference>
<dbReference type="AlphaFoldDB" id="A0A6I4W524"/>
<evidence type="ECO:0000259" key="1">
    <source>
        <dbReference type="Pfam" id="PF01872"/>
    </source>
</evidence>
<dbReference type="Pfam" id="PF01872">
    <property type="entry name" value="RibD_C"/>
    <property type="match status" value="1"/>
</dbReference>
<accession>A0A6I4W524</accession>
<dbReference type="GO" id="GO:0008703">
    <property type="term" value="F:5-amino-6-(5-phosphoribosylamino)uracil reductase activity"/>
    <property type="evidence" value="ECO:0007669"/>
    <property type="project" value="InterPro"/>
</dbReference>
<dbReference type="InterPro" id="IPR002734">
    <property type="entry name" value="RibDG_C"/>
</dbReference>
<dbReference type="OrthoDB" id="2313602at2"/>
<evidence type="ECO:0000313" key="2">
    <source>
        <dbReference type="EMBL" id="MXQ64568.1"/>
    </source>
</evidence>
<sequence>MASVVTSASMSLDGYIAGLAESGFELLFAWHRNGDVEVPSADPRWSFQVTPASAEHIRGQLAEFGALVVGRRLFDLTGGWDGSHPFGVPIFVVTHKAPDDWAHPDAPLTFVTDGLASAVRQARAVAGERAVGVAAGEMARQALDAGLLDEIRVDLVPVLLGGGTRLVGDLADPPVRLGTPVVRESEGVTHLRYRVVQAAEDASA</sequence>
<dbReference type="RefSeq" id="WP_161102782.1">
    <property type="nucleotide sequence ID" value="NZ_JBHLYI010000001.1"/>
</dbReference>
<gene>
    <name evidence="2" type="ORF">GQ466_11020</name>
</gene>
<dbReference type="GO" id="GO:0009231">
    <property type="term" value="P:riboflavin biosynthetic process"/>
    <property type="evidence" value="ECO:0007669"/>
    <property type="project" value="InterPro"/>
</dbReference>
<name>A0A6I4W524_9ACTN</name>
<dbReference type="Proteomes" id="UP000431901">
    <property type="component" value="Unassembled WGS sequence"/>
</dbReference>
<feature type="domain" description="Bacterial bifunctional deaminase-reductase C-terminal" evidence="1">
    <location>
        <begin position="4"/>
        <end position="171"/>
    </location>
</feature>